<sequence length="59" mass="6838">LGRGARMSFVRAKKFSNGRVYFYLVESYRDQGKVKQRVLRYLGKDPRKGVSRGRITGNN</sequence>
<dbReference type="EMBL" id="BARV01018827">
    <property type="protein sequence ID" value="GAI24122.1"/>
    <property type="molecule type" value="Genomic_DNA"/>
</dbReference>
<name>X1LXL6_9ZZZZ</name>
<evidence type="ECO:0000313" key="1">
    <source>
        <dbReference type="EMBL" id="GAI24122.1"/>
    </source>
</evidence>
<dbReference type="AlphaFoldDB" id="X1LXL6"/>
<feature type="non-terminal residue" evidence="1">
    <location>
        <position position="1"/>
    </location>
</feature>
<protein>
    <submittedName>
        <fullName evidence="1">Uncharacterized protein</fullName>
    </submittedName>
</protein>
<proteinExistence type="predicted"/>
<comment type="caution">
    <text evidence="1">The sequence shown here is derived from an EMBL/GenBank/DDBJ whole genome shotgun (WGS) entry which is preliminary data.</text>
</comment>
<gene>
    <name evidence="1" type="ORF">S06H3_31768</name>
</gene>
<accession>X1LXL6</accession>
<organism evidence="1">
    <name type="scientific">marine sediment metagenome</name>
    <dbReference type="NCBI Taxonomy" id="412755"/>
    <lineage>
        <taxon>unclassified sequences</taxon>
        <taxon>metagenomes</taxon>
        <taxon>ecological metagenomes</taxon>
    </lineage>
</organism>
<reference evidence="1" key="1">
    <citation type="journal article" date="2014" name="Front. Microbiol.">
        <title>High frequency of phylogenetically diverse reductive dehalogenase-homologous genes in deep subseafloor sedimentary metagenomes.</title>
        <authorList>
            <person name="Kawai M."/>
            <person name="Futagami T."/>
            <person name="Toyoda A."/>
            <person name="Takaki Y."/>
            <person name="Nishi S."/>
            <person name="Hori S."/>
            <person name="Arai W."/>
            <person name="Tsubouchi T."/>
            <person name="Morono Y."/>
            <person name="Uchiyama I."/>
            <person name="Ito T."/>
            <person name="Fujiyama A."/>
            <person name="Inagaki F."/>
            <person name="Takami H."/>
        </authorList>
    </citation>
    <scope>NUCLEOTIDE SEQUENCE</scope>
    <source>
        <strain evidence="1">Expedition CK06-06</strain>
    </source>
</reference>